<dbReference type="Proteomes" id="UP001381693">
    <property type="component" value="Unassembled WGS sequence"/>
</dbReference>
<keyword evidence="2" id="KW-1185">Reference proteome</keyword>
<feature type="non-terminal residue" evidence="1">
    <location>
        <position position="1"/>
    </location>
</feature>
<gene>
    <name evidence="1" type="ORF">SK128_006399</name>
</gene>
<dbReference type="EMBL" id="JAXCGZ010009630">
    <property type="protein sequence ID" value="KAK7076541.1"/>
    <property type="molecule type" value="Genomic_DNA"/>
</dbReference>
<sequence length="188" mass="21502">NLKKHFSIHREERARGCGICKSAFTEDEFFRKLDIRSDDGEDKFACESCYIESTYQKASQSETRLSSENSVGCSPELMGHNCSSEMTVENEIENIDIDVHSEKNENIVVKVEPDRVVNYEDLCPDIKNELQDIAHEEEGCSSEQVIEDIENLHIPLKKEEDFDCREIIYCDPLSIPDIKCEGSLVVDM</sequence>
<organism evidence="1 2">
    <name type="scientific">Halocaridina rubra</name>
    <name type="common">Hawaiian red shrimp</name>
    <dbReference type="NCBI Taxonomy" id="373956"/>
    <lineage>
        <taxon>Eukaryota</taxon>
        <taxon>Metazoa</taxon>
        <taxon>Ecdysozoa</taxon>
        <taxon>Arthropoda</taxon>
        <taxon>Crustacea</taxon>
        <taxon>Multicrustacea</taxon>
        <taxon>Malacostraca</taxon>
        <taxon>Eumalacostraca</taxon>
        <taxon>Eucarida</taxon>
        <taxon>Decapoda</taxon>
        <taxon>Pleocyemata</taxon>
        <taxon>Caridea</taxon>
        <taxon>Atyoidea</taxon>
        <taxon>Atyidae</taxon>
        <taxon>Halocaridina</taxon>
    </lineage>
</organism>
<accession>A0AAN8X5E6</accession>
<dbReference type="Gene3D" id="3.30.160.60">
    <property type="entry name" value="Classic Zinc Finger"/>
    <property type="match status" value="1"/>
</dbReference>
<evidence type="ECO:0000313" key="2">
    <source>
        <dbReference type="Proteomes" id="UP001381693"/>
    </source>
</evidence>
<evidence type="ECO:0000313" key="1">
    <source>
        <dbReference type="EMBL" id="KAK7076541.1"/>
    </source>
</evidence>
<proteinExistence type="predicted"/>
<dbReference type="AlphaFoldDB" id="A0AAN8X5E6"/>
<reference evidence="1 2" key="1">
    <citation type="submission" date="2023-11" db="EMBL/GenBank/DDBJ databases">
        <title>Halocaridina rubra genome assembly.</title>
        <authorList>
            <person name="Smith C."/>
        </authorList>
    </citation>
    <scope>NUCLEOTIDE SEQUENCE [LARGE SCALE GENOMIC DNA]</scope>
    <source>
        <strain evidence="1">EP-1</strain>
        <tissue evidence="1">Whole</tissue>
    </source>
</reference>
<protein>
    <submittedName>
        <fullName evidence="1">Uncharacterized protein</fullName>
    </submittedName>
</protein>
<comment type="caution">
    <text evidence="1">The sequence shown here is derived from an EMBL/GenBank/DDBJ whole genome shotgun (WGS) entry which is preliminary data.</text>
</comment>
<name>A0AAN8X5E6_HALRR</name>